<dbReference type="EMBL" id="JASSOM010000084">
    <property type="protein sequence ID" value="MDK9365757.1"/>
    <property type="molecule type" value="Genomic_DNA"/>
</dbReference>
<protein>
    <submittedName>
        <fullName evidence="3">Plasmid partitioning protein RepB C-terminal domain-containing protein</fullName>
    </submittedName>
</protein>
<evidence type="ECO:0000259" key="2">
    <source>
        <dbReference type="SMART" id="SM00470"/>
    </source>
</evidence>
<dbReference type="GO" id="GO:0007059">
    <property type="term" value="P:chromosome segregation"/>
    <property type="evidence" value="ECO:0007669"/>
    <property type="project" value="TreeGrafter"/>
</dbReference>
<proteinExistence type="predicted"/>
<keyword evidence="1" id="KW-0175">Coiled coil</keyword>
<dbReference type="Proteomes" id="UP001223214">
    <property type="component" value="Unassembled WGS sequence"/>
</dbReference>
<dbReference type="PANTHER" id="PTHR33375:SF1">
    <property type="entry name" value="CHROMOSOME-PARTITIONING PROTEIN PARB-RELATED"/>
    <property type="match status" value="1"/>
</dbReference>
<dbReference type="Gene3D" id="1.10.10.2830">
    <property type="match status" value="1"/>
</dbReference>
<evidence type="ECO:0000313" key="4">
    <source>
        <dbReference type="Proteomes" id="UP001223214"/>
    </source>
</evidence>
<dbReference type="InterPro" id="IPR036086">
    <property type="entry name" value="ParB/Sulfiredoxin_sf"/>
</dbReference>
<dbReference type="Pfam" id="PF07506">
    <property type="entry name" value="RepB"/>
    <property type="match status" value="1"/>
</dbReference>
<dbReference type="AlphaFoldDB" id="A0AAP4FY88"/>
<accession>A0AAP4FY88</accession>
<dbReference type="Pfam" id="PF02195">
    <property type="entry name" value="ParB_N"/>
    <property type="match status" value="1"/>
</dbReference>
<dbReference type="InterPro" id="IPR050336">
    <property type="entry name" value="Chromosome_partition/occlusion"/>
</dbReference>
<feature type="coiled-coil region" evidence="1">
    <location>
        <begin position="212"/>
        <end position="239"/>
    </location>
</feature>
<comment type="caution">
    <text evidence="3">The sequence shown here is derived from an EMBL/GenBank/DDBJ whole genome shotgun (WGS) entry which is preliminary data.</text>
</comment>
<dbReference type="InterPro" id="IPR011111">
    <property type="entry name" value="Plasmid_RepB"/>
</dbReference>
<feature type="domain" description="ParB-like N-terminal" evidence="2">
    <location>
        <begin position="11"/>
        <end position="99"/>
    </location>
</feature>
<name>A0AAP4FY88_9ENTR</name>
<dbReference type="SMART" id="SM00470">
    <property type="entry name" value="ParB"/>
    <property type="match status" value="1"/>
</dbReference>
<dbReference type="InterPro" id="IPR003115">
    <property type="entry name" value="ParB_N"/>
</dbReference>
<organism evidence="3 4">
    <name type="scientific">Lelliottia wanjuensis</name>
    <dbReference type="NCBI Taxonomy" id="3050585"/>
    <lineage>
        <taxon>Bacteria</taxon>
        <taxon>Pseudomonadati</taxon>
        <taxon>Pseudomonadota</taxon>
        <taxon>Gammaproteobacteria</taxon>
        <taxon>Enterobacterales</taxon>
        <taxon>Enterobacteriaceae</taxon>
        <taxon>Lelliottia</taxon>
    </lineage>
</organism>
<sequence length="294" mass="33126">MIKQCFSNQFQTYPVEDLKKSRSLPVNIKSSTKYKQILTSITEIGLIEPVVIFISDDGIQKILDGHLRVEALKDLGISHAHCLVSPVDEAYSYNKRVNRLTILQEQKMLRKAVESGVPVEKLSVVLGVSPSIINTRLRISDGITPEVIALLAEKNISQNVFDVLRKVKPGKQLDFVTTMITLNNYSRKFALSMLHSLAPEFLVSAPDKICEDKDVVKTLARLEKEMAALQIETQNIKDEYAENNLNLLIAKAYIARLLNNNAVLHWLYDHNIEYLEILKTLSGVDNLDNIINNG</sequence>
<evidence type="ECO:0000256" key="1">
    <source>
        <dbReference type="SAM" id="Coils"/>
    </source>
</evidence>
<dbReference type="PANTHER" id="PTHR33375">
    <property type="entry name" value="CHROMOSOME-PARTITIONING PROTEIN PARB-RELATED"/>
    <property type="match status" value="1"/>
</dbReference>
<keyword evidence="4" id="KW-1185">Reference proteome</keyword>
<dbReference type="SUPFAM" id="SSF109709">
    <property type="entry name" value="KorB DNA-binding domain-like"/>
    <property type="match status" value="1"/>
</dbReference>
<dbReference type="RefSeq" id="WP_285150308.1">
    <property type="nucleotide sequence ID" value="NZ_JASSOM010000084.1"/>
</dbReference>
<dbReference type="SUPFAM" id="SSF110849">
    <property type="entry name" value="ParB/Sulfiredoxin"/>
    <property type="match status" value="1"/>
</dbReference>
<evidence type="ECO:0000313" key="3">
    <source>
        <dbReference type="EMBL" id="MDK9365757.1"/>
    </source>
</evidence>
<gene>
    <name evidence="3" type="ORF">QQF32_21430</name>
</gene>
<reference evidence="3 4" key="1">
    <citation type="submission" date="2023-06" db="EMBL/GenBank/DDBJ databases">
        <title>Identification and characterization of antibiotic-resistant Gram-negative bacteria.</title>
        <authorList>
            <person name="Cho G.-S."/>
            <person name="Lee J."/>
            <person name="Tai E."/>
            <person name="Jeong S."/>
            <person name="Kim I."/>
            <person name="Kim B.-E."/>
            <person name="Jeong M.-I."/>
            <person name="Oh K.-K."/>
            <person name="Franz C.M.A.P."/>
        </authorList>
    </citation>
    <scope>NUCLEOTIDE SEQUENCE [LARGE SCALE GENOMIC DNA]</scope>
    <source>
        <strain evidence="3 4">V106_12</strain>
    </source>
</reference>
<dbReference type="Gene3D" id="3.90.1530.30">
    <property type="match status" value="1"/>
</dbReference>
<dbReference type="GO" id="GO:0005694">
    <property type="term" value="C:chromosome"/>
    <property type="evidence" value="ECO:0007669"/>
    <property type="project" value="TreeGrafter"/>
</dbReference>